<feature type="compositionally biased region" description="Basic and acidic residues" evidence="8">
    <location>
        <begin position="61"/>
        <end position="74"/>
    </location>
</feature>
<evidence type="ECO:0000256" key="1">
    <source>
        <dbReference type="ARBA" id="ARBA00004167"/>
    </source>
</evidence>
<proteinExistence type="inferred from homology"/>
<dbReference type="GO" id="GO:0016020">
    <property type="term" value="C:membrane"/>
    <property type="evidence" value="ECO:0007669"/>
    <property type="project" value="UniProtKB-SubCell"/>
</dbReference>
<reference evidence="10 11" key="1">
    <citation type="submission" date="2024-01" db="EMBL/GenBank/DDBJ databases">
        <title>The genomes of 5 underutilized Papilionoideae crops provide insights into root nodulation and disease resistanc.</title>
        <authorList>
            <person name="Jiang F."/>
        </authorList>
    </citation>
    <scope>NUCLEOTIDE SEQUENCE [LARGE SCALE GENOMIC DNA]</scope>
    <source>
        <strain evidence="10">LVBAO_FW01</strain>
        <tissue evidence="10">Leaves</tissue>
    </source>
</reference>
<evidence type="ECO:0000313" key="11">
    <source>
        <dbReference type="Proteomes" id="UP001367508"/>
    </source>
</evidence>
<evidence type="ECO:0000256" key="4">
    <source>
        <dbReference type="ARBA" id="ARBA00022692"/>
    </source>
</evidence>
<evidence type="ECO:0000256" key="5">
    <source>
        <dbReference type="ARBA" id="ARBA00022970"/>
    </source>
</evidence>
<evidence type="ECO:0000256" key="9">
    <source>
        <dbReference type="SAM" id="Phobius"/>
    </source>
</evidence>
<organism evidence="10 11">
    <name type="scientific">Canavalia gladiata</name>
    <name type="common">Sword bean</name>
    <name type="synonym">Dolichos gladiatus</name>
    <dbReference type="NCBI Taxonomy" id="3824"/>
    <lineage>
        <taxon>Eukaryota</taxon>
        <taxon>Viridiplantae</taxon>
        <taxon>Streptophyta</taxon>
        <taxon>Embryophyta</taxon>
        <taxon>Tracheophyta</taxon>
        <taxon>Spermatophyta</taxon>
        <taxon>Magnoliopsida</taxon>
        <taxon>eudicotyledons</taxon>
        <taxon>Gunneridae</taxon>
        <taxon>Pentapetalae</taxon>
        <taxon>rosids</taxon>
        <taxon>fabids</taxon>
        <taxon>Fabales</taxon>
        <taxon>Fabaceae</taxon>
        <taxon>Papilionoideae</taxon>
        <taxon>50 kb inversion clade</taxon>
        <taxon>NPAAA clade</taxon>
        <taxon>indigoferoid/millettioid clade</taxon>
        <taxon>Phaseoleae</taxon>
        <taxon>Canavalia</taxon>
    </lineage>
</organism>
<dbReference type="GO" id="GO:0080143">
    <property type="term" value="P:regulation of amino acid export"/>
    <property type="evidence" value="ECO:0007669"/>
    <property type="project" value="InterPro"/>
</dbReference>
<dbReference type="AlphaFoldDB" id="A0AAN9PZK0"/>
<keyword evidence="7 9" id="KW-0472">Membrane</keyword>
<feature type="region of interest" description="Disordered" evidence="8">
    <location>
        <begin position="53"/>
        <end position="74"/>
    </location>
</feature>
<comment type="subcellular location">
    <subcellularLocation>
        <location evidence="1">Membrane</location>
        <topology evidence="1">Single-pass membrane protein</topology>
    </subcellularLocation>
</comment>
<protein>
    <submittedName>
        <fullName evidence="10">Uncharacterized protein</fullName>
    </submittedName>
</protein>
<name>A0AAN9PZK0_CANGL</name>
<keyword evidence="6 9" id="KW-1133">Transmembrane helix</keyword>
<keyword evidence="11" id="KW-1185">Reference proteome</keyword>
<dbReference type="InterPro" id="IPR040359">
    <property type="entry name" value="GDU"/>
</dbReference>
<comment type="similarity">
    <text evidence="2">Belongs to the GLUTAMINE DUMPER 1 (TC 9.B.60) family.</text>
</comment>
<evidence type="ECO:0000256" key="7">
    <source>
        <dbReference type="ARBA" id="ARBA00023136"/>
    </source>
</evidence>
<evidence type="ECO:0000313" key="10">
    <source>
        <dbReference type="EMBL" id="KAK7316247.1"/>
    </source>
</evidence>
<evidence type="ECO:0000256" key="3">
    <source>
        <dbReference type="ARBA" id="ARBA00022448"/>
    </source>
</evidence>
<gene>
    <name evidence="10" type="ORF">VNO77_35128</name>
</gene>
<keyword evidence="3" id="KW-0813">Transport</keyword>
<dbReference type="PANTHER" id="PTHR33228:SF64">
    <property type="entry name" value="PROTEIN, PUTATIVE-RELATED"/>
    <property type="match status" value="1"/>
</dbReference>
<keyword evidence="4 9" id="KW-0812">Transmembrane</keyword>
<dbReference type="GO" id="GO:0006865">
    <property type="term" value="P:amino acid transport"/>
    <property type="evidence" value="ECO:0007669"/>
    <property type="project" value="UniProtKB-KW"/>
</dbReference>
<dbReference type="Proteomes" id="UP001367508">
    <property type="component" value="Unassembled WGS sequence"/>
</dbReference>
<dbReference type="EMBL" id="JAYMYQ010000008">
    <property type="protein sequence ID" value="KAK7316247.1"/>
    <property type="molecule type" value="Genomic_DNA"/>
</dbReference>
<evidence type="ECO:0000256" key="6">
    <source>
        <dbReference type="ARBA" id="ARBA00022989"/>
    </source>
</evidence>
<sequence>MRHQSASNSSMAVAPGGDFKNVSSPIPFLFGGLALMLAVIAVALILLACSYSKNSSSTSSRNEEKSPKRMEMEMESEPKIVVIMAGESNPTYLAKPLPSTSHTEEPVL</sequence>
<feature type="transmembrane region" description="Helical" evidence="9">
    <location>
        <begin position="28"/>
        <end position="51"/>
    </location>
</feature>
<evidence type="ECO:0000256" key="8">
    <source>
        <dbReference type="SAM" id="MobiDB-lite"/>
    </source>
</evidence>
<comment type="caution">
    <text evidence="10">The sequence shown here is derived from an EMBL/GenBank/DDBJ whole genome shotgun (WGS) entry which is preliminary data.</text>
</comment>
<accession>A0AAN9PZK0</accession>
<dbReference type="PANTHER" id="PTHR33228">
    <property type="entry name" value="PROTEIN GLUTAMINE DUMPER 4-RELATED"/>
    <property type="match status" value="1"/>
</dbReference>
<evidence type="ECO:0000256" key="2">
    <source>
        <dbReference type="ARBA" id="ARBA00009977"/>
    </source>
</evidence>
<keyword evidence="5" id="KW-0029">Amino-acid transport</keyword>